<reference evidence="2" key="1">
    <citation type="journal article" date="2020" name="Nature">
        <title>Giant virus diversity and host interactions through global metagenomics.</title>
        <authorList>
            <person name="Schulz F."/>
            <person name="Roux S."/>
            <person name="Paez-Espino D."/>
            <person name="Jungbluth S."/>
            <person name="Walsh D.A."/>
            <person name="Denef V.J."/>
            <person name="McMahon K.D."/>
            <person name="Konstantinidis K.T."/>
            <person name="Eloe-Fadrosh E.A."/>
            <person name="Kyrpides N.C."/>
            <person name="Woyke T."/>
        </authorList>
    </citation>
    <scope>NUCLEOTIDE SEQUENCE</scope>
    <source>
        <strain evidence="2">GVMAG-S-1101164-105</strain>
    </source>
</reference>
<proteinExistence type="predicted"/>
<organism evidence="2">
    <name type="scientific">viral metagenome</name>
    <dbReference type="NCBI Taxonomy" id="1070528"/>
    <lineage>
        <taxon>unclassified sequences</taxon>
        <taxon>metagenomes</taxon>
        <taxon>organismal metagenomes</taxon>
    </lineage>
</organism>
<feature type="transmembrane region" description="Helical" evidence="1">
    <location>
        <begin position="20"/>
        <end position="40"/>
    </location>
</feature>
<keyword evidence="1" id="KW-0812">Transmembrane</keyword>
<dbReference type="EMBL" id="MN740739">
    <property type="protein sequence ID" value="QHU09583.1"/>
    <property type="molecule type" value="Genomic_DNA"/>
</dbReference>
<evidence type="ECO:0000313" key="2">
    <source>
        <dbReference type="EMBL" id="QHU09583.1"/>
    </source>
</evidence>
<sequence length="152" mass="16095">MATILGSVFFNFRAGKYVSAGLLGAGFLTISILYGMFMFTPSGDINSSVKAGPWPPTINVCPDFLSLITLNGTAVCVDPIGVSMQNGANGLKKWNNSGNTGTDYVFDLSLNLSGQNRMTALCDQCRSKGLTWEGVFDGSACLNNQPPIPVSQ</sequence>
<keyword evidence="1" id="KW-1133">Transmembrane helix</keyword>
<protein>
    <submittedName>
        <fullName evidence="2">Uncharacterized protein</fullName>
    </submittedName>
</protein>
<keyword evidence="1" id="KW-0472">Membrane</keyword>
<dbReference type="AlphaFoldDB" id="A0A6C0JW15"/>
<evidence type="ECO:0000256" key="1">
    <source>
        <dbReference type="SAM" id="Phobius"/>
    </source>
</evidence>
<name>A0A6C0JW15_9ZZZZ</name>
<accession>A0A6C0JW15</accession>